<keyword evidence="2" id="KW-1185">Reference proteome</keyword>
<dbReference type="EMBL" id="LGRX02014075">
    <property type="protein sequence ID" value="KAK3265205.1"/>
    <property type="molecule type" value="Genomic_DNA"/>
</dbReference>
<sequence length="447" mass="48057">MGKSAVLDCGVTNHIFDSMKVFTEDDDGDHRGDLFGDNFDDSIPDLDSGSDSHEDDDPEACQAAKLGVLFSPLPTFLEMRGSLRSDCASTAAVTVTPLIAIATVEIIFVSLAFLSLHEKYIYVKTEFSAALPTLSDLEEAVCDHWENVLVTDKGATGTALGLAQDMLTRGKFQDGDPADYVENGAADSSFANSGVAANDGRQLLQAMRQGTSLQPYLSAINGFHKDLHYPGPAKGRAVTRAVKGMTALTGNRAAGHHGDREDVAAGIGSETDAGGSRDRRDAGALESLCKEKGKNNQQFKRRLWIPVIKVAGFHELLELWEEARDGASLRGAPTRTSKSAGTDSYWRLPWESGKLIKADVAKDFTRSALGHVGCGPSEGGHFTVHSTRKGAAACSRAVGVLMEKVCFCREWSQLSTAVQTYIDSTAVVDDDMIYYFGWLASGWRSAS</sequence>
<dbReference type="Proteomes" id="UP001190700">
    <property type="component" value="Unassembled WGS sequence"/>
</dbReference>
<evidence type="ECO:0000313" key="2">
    <source>
        <dbReference type="Proteomes" id="UP001190700"/>
    </source>
</evidence>
<dbReference type="AlphaFoldDB" id="A0AAE0KYK6"/>
<comment type="caution">
    <text evidence="1">The sequence shown here is derived from an EMBL/GenBank/DDBJ whole genome shotgun (WGS) entry which is preliminary data.</text>
</comment>
<gene>
    <name evidence="1" type="ORF">CYMTET_26098</name>
</gene>
<protein>
    <submittedName>
        <fullName evidence="1">Uncharacterized protein</fullName>
    </submittedName>
</protein>
<proteinExistence type="predicted"/>
<organism evidence="1 2">
    <name type="scientific">Cymbomonas tetramitiformis</name>
    <dbReference type="NCBI Taxonomy" id="36881"/>
    <lineage>
        <taxon>Eukaryota</taxon>
        <taxon>Viridiplantae</taxon>
        <taxon>Chlorophyta</taxon>
        <taxon>Pyramimonadophyceae</taxon>
        <taxon>Pyramimonadales</taxon>
        <taxon>Pyramimonadaceae</taxon>
        <taxon>Cymbomonas</taxon>
    </lineage>
</organism>
<name>A0AAE0KYK6_9CHLO</name>
<reference evidence="1 2" key="1">
    <citation type="journal article" date="2015" name="Genome Biol. Evol.">
        <title>Comparative Genomics of a Bacterivorous Green Alga Reveals Evolutionary Causalities and Consequences of Phago-Mixotrophic Mode of Nutrition.</title>
        <authorList>
            <person name="Burns J.A."/>
            <person name="Paasch A."/>
            <person name="Narechania A."/>
            <person name="Kim E."/>
        </authorList>
    </citation>
    <scope>NUCLEOTIDE SEQUENCE [LARGE SCALE GENOMIC DNA]</scope>
    <source>
        <strain evidence="1 2">PLY_AMNH</strain>
    </source>
</reference>
<evidence type="ECO:0000313" key="1">
    <source>
        <dbReference type="EMBL" id="KAK3265205.1"/>
    </source>
</evidence>
<accession>A0AAE0KYK6</accession>